<feature type="region of interest" description="Disordered" evidence="1">
    <location>
        <begin position="1"/>
        <end position="20"/>
    </location>
</feature>
<dbReference type="InterPro" id="IPR036412">
    <property type="entry name" value="HAD-like_sf"/>
</dbReference>
<dbReference type="GO" id="GO:0009062">
    <property type="term" value="P:fatty acid catabolic process"/>
    <property type="evidence" value="ECO:0007669"/>
    <property type="project" value="TreeGrafter"/>
</dbReference>
<evidence type="ECO:0000256" key="1">
    <source>
        <dbReference type="SAM" id="MobiDB-lite"/>
    </source>
</evidence>
<dbReference type="SUPFAM" id="SSF56784">
    <property type="entry name" value="HAD-like"/>
    <property type="match status" value="1"/>
</dbReference>
<reference evidence="4" key="1">
    <citation type="submission" date="2022-11" db="UniProtKB">
        <authorList>
            <consortium name="WormBaseParasite"/>
        </authorList>
    </citation>
    <scope>IDENTIFICATION</scope>
</reference>
<dbReference type="GO" id="GO:0003713">
    <property type="term" value="F:transcription coactivator activity"/>
    <property type="evidence" value="ECO:0007669"/>
    <property type="project" value="TreeGrafter"/>
</dbReference>
<dbReference type="InterPro" id="IPR031315">
    <property type="entry name" value="LNS2/PITP"/>
</dbReference>
<dbReference type="AlphaFoldDB" id="A0A914UJ74"/>
<evidence type="ECO:0000259" key="2">
    <source>
        <dbReference type="SMART" id="SM00775"/>
    </source>
</evidence>
<feature type="domain" description="LNS2/PITP" evidence="2">
    <location>
        <begin position="275"/>
        <end position="329"/>
    </location>
</feature>
<dbReference type="GO" id="GO:0005634">
    <property type="term" value="C:nucleus"/>
    <property type="evidence" value="ECO:0007669"/>
    <property type="project" value="TreeGrafter"/>
</dbReference>
<protein>
    <submittedName>
        <fullName evidence="4">LNS2/PITP domain-containing protein</fullName>
    </submittedName>
</protein>
<dbReference type="Pfam" id="PF08235">
    <property type="entry name" value="LNS2"/>
    <property type="match status" value="1"/>
</dbReference>
<dbReference type="InterPro" id="IPR031703">
    <property type="entry name" value="Lipin_mid"/>
</dbReference>
<dbReference type="Proteomes" id="UP000887566">
    <property type="component" value="Unplaced"/>
</dbReference>
<dbReference type="PANTHER" id="PTHR12181">
    <property type="entry name" value="LIPIN"/>
    <property type="match status" value="1"/>
</dbReference>
<feature type="region of interest" description="Disordered" evidence="1">
    <location>
        <begin position="154"/>
        <end position="198"/>
    </location>
</feature>
<name>A0A914UJ74_9BILA</name>
<feature type="compositionally biased region" description="Polar residues" evidence="1">
    <location>
        <begin position="1"/>
        <end position="19"/>
    </location>
</feature>
<feature type="compositionally biased region" description="Basic and acidic residues" evidence="1">
    <location>
        <begin position="164"/>
        <end position="176"/>
    </location>
</feature>
<dbReference type="GO" id="GO:0019432">
    <property type="term" value="P:triglyceride biosynthetic process"/>
    <property type="evidence" value="ECO:0007669"/>
    <property type="project" value="TreeGrafter"/>
</dbReference>
<evidence type="ECO:0000313" key="3">
    <source>
        <dbReference type="Proteomes" id="UP000887566"/>
    </source>
</evidence>
<dbReference type="GO" id="GO:0045944">
    <property type="term" value="P:positive regulation of transcription by RNA polymerase II"/>
    <property type="evidence" value="ECO:0007669"/>
    <property type="project" value="TreeGrafter"/>
</dbReference>
<dbReference type="Pfam" id="PF16876">
    <property type="entry name" value="Lipin_mid"/>
    <property type="match status" value="1"/>
</dbReference>
<dbReference type="GO" id="GO:0008195">
    <property type="term" value="F:phosphatidate phosphatase activity"/>
    <property type="evidence" value="ECO:0007669"/>
    <property type="project" value="TreeGrafter"/>
</dbReference>
<dbReference type="WBParaSite" id="PSAMB.scaffold10546size4008.g33398.t1">
    <property type="protein sequence ID" value="PSAMB.scaffold10546size4008.g33398.t1"/>
    <property type="gene ID" value="PSAMB.scaffold10546size4008.g33398"/>
</dbReference>
<dbReference type="SMART" id="SM00775">
    <property type="entry name" value="LNS2"/>
    <property type="match status" value="1"/>
</dbReference>
<sequence>HGYSSNPGSVFGESSTGRPSSPWPYDIQGCLEDCAFSLCGANGAVDISTITEEQFNERRVSFEQFCNDPLLTAERQDLIMRINGRYYPRSVADAMLMSMIYFQKPLSEEKVNKLMEDYKRKQNLTSKSAHSPAGGWFSWSRKGSSADADLKEDTAAVASAHNAEAVDQKSTQELHTRSKTAPMSIQRPSPLKSTTPPMPVVVDMDEKGSETETEAEELGGQRQRFMRSLRLPSDALKALGLRKGMNEVRFSVTTKFQGTSWCMCHIYLWDWCDKIVISDIDGTITKSDVLGHIMPVIGGTWTHNGVAELYTGIKNNGSVFICQYSVISS</sequence>
<evidence type="ECO:0000313" key="4">
    <source>
        <dbReference type="WBParaSite" id="PSAMB.scaffold10546size4008.g33398.t1"/>
    </source>
</evidence>
<accession>A0A914UJ74</accession>
<organism evidence="3 4">
    <name type="scientific">Plectus sambesii</name>
    <dbReference type="NCBI Taxonomy" id="2011161"/>
    <lineage>
        <taxon>Eukaryota</taxon>
        <taxon>Metazoa</taxon>
        <taxon>Ecdysozoa</taxon>
        <taxon>Nematoda</taxon>
        <taxon>Chromadorea</taxon>
        <taxon>Plectida</taxon>
        <taxon>Plectina</taxon>
        <taxon>Plectoidea</taxon>
        <taxon>Plectidae</taxon>
        <taxon>Plectus</taxon>
    </lineage>
</organism>
<feature type="compositionally biased region" description="Polar residues" evidence="1">
    <location>
        <begin position="177"/>
        <end position="195"/>
    </location>
</feature>
<dbReference type="InterPro" id="IPR013209">
    <property type="entry name" value="LNS2"/>
</dbReference>
<proteinExistence type="predicted"/>
<dbReference type="InterPro" id="IPR026058">
    <property type="entry name" value="LIPIN"/>
</dbReference>
<keyword evidence="3" id="KW-1185">Reference proteome</keyword>
<dbReference type="GO" id="GO:0032869">
    <property type="term" value="P:cellular response to insulin stimulus"/>
    <property type="evidence" value="ECO:0007669"/>
    <property type="project" value="TreeGrafter"/>
</dbReference>
<dbReference type="PANTHER" id="PTHR12181:SF12">
    <property type="entry name" value="PHOSPHATIDATE PHOSPHATASE"/>
    <property type="match status" value="1"/>
</dbReference>